<keyword evidence="2" id="KW-1185">Reference proteome</keyword>
<proteinExistence type="predicted"/>
<evidence type="ECO:0000313" key="1">
    <source>
        <dbReference type="EMBL" id="CQR30485.1"/>
    </source>
</evidence>
<dbReference type="EMBL" id="CTRI01000007">
    <property type="protein sequence ID" value="CQR30485.1"/>
    <property type="molecule type" value="Genomic_DNA"/>
</dbReference>
<dbReference type="Proteomes" id="UP000078599">
    <property type="component" value="Unassembled WGS sequence"/>
</dbReference>
<protein>
    <submittedName>
        <fullName evidence="1">Uncharacterized protein</fullName>
    </submittedName>
</protein>
<organism evidence="1 2">
    <name type="scientific">Thiomonas arsenitoxydans (strain DSM 22701 / CIP 110005 / 3As)</name>
    <dbReference type="NCBI Taxonomy" id="426114"/>
    <lineage>
        <taxon>Bacteria</taxon>
        <taxon>Pseudomonadati</taxon>
        <taxon>Pseudomonadota</taxon>
        <taxon>Betaproteobacteria</taxon>
        <taxon>Burkholderiales</taxon>
        <taxon>Thiomonas</taxon>
    </lineage>
</organism>
<accession>A0ABP1Z102</accession>
<sequence>MVEMLLDHGVQVDQSRGQSLQPVLEGRMAFGQLDDATSFIRGVIHQDGATVLHVDGVQHLLDAGLGGVMPAEVQEGAVLEHAGRPLDMARPLERHLLVRSQADPPRHRQVNAFEVEVVAGIRQPLHEGVGARGEDRAPGAVGLLDAAVQRRLCTDQLTGTRLQQRRIALGGELARQGLPSRIGEQTQRMFGAGRLQPLAQRRVRAGVGMGALIAHADVGHVAVNHIPSLPQPLWNSTHALLHRIGDVQLAKQAAVVAGAWIPPLVVQQIELGARQRQAGAFQHPGLHGDIVQMMLVRRTRGGLVRLQRKRGGLGLAQDIARRLRQQGIGAGIQAVAHHGHFDGGQHGGGGQFGQRGRSIACRVSGGVRPEVLPDIPTRILADETAVEGAAVDGDGRRSLRLGRMVMQPQHPRALAPGHQVGFGQHRSSPLSIRVGRNGVFRSTALCRAGALRRKQRQGLLCRRDIGGSAGRVRSHKKEARLVQRYVVTGHRITTRFKTTAALYGSAPASAAKQIPPKREFFTRRYLGFGKRWLFAAELFLERIS</sequence>
<name>A0ABP1Z102_THIA3</name>
<gene>
    <name evidence="1" type="ORF">THICB1_150042</name>
</gene>
<comment type="caution">
    <text evidence="1">The sequence shown here is derived from an EMBL/GenBank/DDBJ whole genome shotgun (WGS) entry which is preliminary data.</text>
</comment>
<reference evidence="1 2" key="1">
    <citation type="submission" date="2015-03" db="EMBL/GenBank/DDBJ databases">
        <authorList>
            <person name="Regsiter A."/>
            <person name="william w."/>
        </authorList>
    </citation>
    <scope>NUCLEOTIDE SEQUENCE [LARGE SCALE GENOMIC DNA]</scope>
    <source>
        <strain evidence="1 2">CB1</strain>
    </source>
</reference>
<evidence type="ECO:0000313" key="2">
    <source>
        <dbReference type="Proteomes" id="UP000078599"/>
    </source>
</evidence>